<evidence type="ECO:0000256" key="5">
    <source>
        <dbReference type="ARBA" id="ARBA00022618"/>
    </source>
</evidence>
<feature type="active site" evidence="11">
    <location>
        <position position="157"/>
    </location>
</feature>
<dbReference type="InterPro" id="IPR023009">
    <property type="entry name" value="Tyrosine_recombinase_XerC/XerD"/>
</dbReference>
<dbReference type="NCBIfam" id="TIGR02225">
    <property type="entry name" value="recomb_XerD"/>
    <property type="match status" value="1"/>
</dbReference>
<accession>A0ABX7IHN1</accession>
<keyword evidence="15" id="KW-1185">Reference proteome</keyword>
<dbReference type="PROSITE" id="PS51900">
    <property type="entry name" value="CB"/>
    <property type="match status" value="1"/>
</dbReference>
<dbReference type="HAMAP" id="MF_01808">
    <property type="entry name" value="Recomb_XerC_XerD"/>
    <property type="match status" value="1"/>
</dbReference>
<dbReference type="InterPro" id="IPR011010">
    <property type="entry name" value="DNA_brk_join_enz"/>
</dbReference>
<evidence type="ECO:0000256" key="7">
    <source>
        <dbReference type="ARBA" id="ARBA00022908"/>
    </source>
</evidence>
<dbReference type="PROSITE" id="PS51898">
    <property type="entry name" value="TYR_RECOMBINASE"/>
    <property type="match status" value="1"/>
</dbReference>
<comment type="function">
    <text evidence="11">Site-specific tyrosine recombinase, which acts by catalyzing the cutting and rejoining of the recombining DNA molecules. The XerC-XerD complex is essential to convert dimers of the bacterial chromosome into monomers to permit their segregation at cell division. It also contributes to the segregational stability of plasmids.</text>
</comment>
<sequence length="310" mass="34349">MTFSNQFQRAADDYLAHLTVERSLSDNTIAAYRRDLTHYREHLERREVLDLASISAEDSASFVDYLRDGSTGKSMATTSVARMVTAMRRFHEFLVAEGVTPNDPSHDVHPPKIGMRLPKAIPVSQMQLLLDTAGKGEGPIALRDLALLEVLYGTGARISEAVGLTADDIDFDSASIRLFGKGRKERVLPLGRYALEALEAYRVRGRPSLLARSAKPSSSLFLNKRGNPLSRQSAWGIIQSIADEANIAHISPHTFRHSFATHLLQGGADVRVVQEMLGHSSVTTTQIYTMVTRETLKEVYATAHPRAWHD</sequence>
<keyword evidence="8 11" id="KW-0238">DNA-binding</keyword>
<dbReference type="Pfam" id="PF02899">
    <property type="entry name" value="Phage_int_SAM_1"/>
    <property type="match status" value="1"/>
</dbReference>
<dbReference type="PANTHER" id="PTHR30349:SF81">
    <property type="entry name" value="TYROSINE RECOMBINASE XERC"/>
    <property type="match status" value="1"/>
</dbReference>
<comment type="subcellular location">
    <subcellularLocation>
        <location evidence="1 11">Cytoplasm</location>
    </subcellularLocation>
</comment>
<dbReference type="SUPFAM" id="SSF56349">
    <property type="entry name" value="DNA breaking-rejoining enzymes"/>
    <property type="match status" value="1"/>
</dbReference>
<dbReference type="InterPro" id="IPR002104">
    <property type="entry name" value="Integrase_catalytic"/>
</dbReference>
<feature type="active site" evidence="11">
    <location>
        <position position="181"/>
    </location>
</feature>
<evidence type="ECO:0000313" key="14">
    <source>
        <dbReference type="EMBL" id="QRV01373.1"/>
    </source>
</evidence>
<evidence type="ECO:0000256" key="9">
    <source>
        <dbReference type="ARBA" id="ARBA00023172"/>
    </source>
</evidence>
<evidence type="ECO:0000259" key="13">
    <source>
        <dbReference type="PROSITE" id="PS51900"/>
    </source>
</evidence>
<dbReference type="PANTHER" id="PTHR30349">
    <property type="entry name" value="PHAGE INTEGRASE-RELATED"/>
    <property type="match status" value="1"/>
</dbReference>
<reference evidence="14 15" key="1">
    <citation type="submission" date="2021-02" db="EMBL/GenBank/DDBJ databases">
        <title>Complete Genome Sequence of Arcanobacterium phocisimile strain DSM 26142T from a harbour seal.</title>
        <authorList>
            <person name="Borowiak M."/>
            <person name="Alssahen M."/>
            <person name="Malorny B."/>
            <person name="Laemmler C."/>
            <person name="Siebert U."/>
            <person name="Ploetz M."/>
            <person name="Abdulmawjood A."/>
        </authorList>
    </citation>
    <scope>NUCLEOTIDE SEQUENCE [LARGE SCALE GENOMIC DNA]</scope>
    <source>
        <strain evidence="14 15">DSM 26142</strain>
    </source>
</reference>
<keyword evidence="10 11" id="KW-0131">Cell cycle</keyword>
<dbReference type="InterPro" id="IPR050090">
    <property type="entry name" value="Tyrosine_recombinase_XerCD"/>
</dbReference>
<dbReference type="NCBIfam" id="NF001399">
    <property type="entry name" value="PRK00283.1"/>
    <property type="match status" value="1"/>
</dbReference>
<comment type="similarity">
    <text evidence="2 11">Belongs to the 'phage' integrase family. XerD subfamily.</text>
</comment>
<gene>
    <name evidence="11 14" type="primary">xerD</name>
    <name evidence="14" type="ORF">JTE88_04430</name>
</gene>
<evidence type="ECO:0000313" key="15">
    <source>
        <dbReference type="Proteomes" id="UP000602653"/>
    </source>
</evidence>
<keyword evidence="5 11" id="KW-0132">Cell division</keyword>
<evidence type="ECO:0000256" key="6">
    <source>
        <dbReference type="ARBA" id="ARBA00022829"/>
    </source>
</evidence>
<evidence type="ECO:0000256" key="8">
    <source>
        <dbReference type="ARBA" id="ARBA00023125"/>
    </source>
</evidence>
<dbReference type="HAMAP" id="MF_01807">
    <property type="entry name" value="Recomb_XerD"/>
    <property type="match status" value="1"/>
</dbReference>
<dbReference type="Gene3D" id="1.10.443.10">
    <property type="entry name" value="Intergrase catalytic core"/>
    <property type="match status" value="1"/>
</dbReference>
<comment type="subunit">
    <text evidence="11">Forms a cyclic heterotetrameric complex composed of two molecules of XerC and two molecules of XerD.</text>
</comment>
<feature type="active site" description="O-(3'-phospho-DNA)-tyrosine intermediate" evidence="11">
    <location>
        <position position="288"/>
    </location>
</feature>
<proteinExistence type="inferred from homology"/>
<dbReference type="InterPro" id="IPR011932">
    <property type="entry name" value="Recomb_XerD"/>
</dbReference>
<dbReference type="CDD" id="cd00798">
    <property type="entry name" value="INT_XerDC_C"/>
    <property type="match status" value="1"/>
</dbReference>
<feature type="domain" description="Core-binding (CB)" evidence="13">
    <location>
        <begin position="5"/>
        <end position="95"/>
    </location>
</feature>
<evidence type="ECO:0000256" key="1">
    <source>
        <dbReference type="ARBA" id="ARBA00004496"/>
    </source>
</evidence>
<dbReference type="InterPro" id="IPR004107">
    <property type="entry name" value="Integrase_SAM-like_N"/>
</dbReference>
<keyword evidence="6 11" id="KW-0159">Chromosome partition</keyword>
<evidence type="ECO:0000256" key="4">
    <source>
        <dbReference type="ARBA" id="ARBA00022490"/>
    </source>
</evidence>
<evidence type="ECO:0000256" key="10">
    <source>
        <dbReference type="ARBA" id="ARBA00023306"/>
    </source>
</evidence>
<evidence type="ECO:0000256" key="11">
    <source>
        <dbReference type="HAMAP-Rule" id="MF_01807"/>
    </source>
</evidence>
<feature type="active site" evidence="11">
    <location>
        <position position="256"/>
    </location>
</feature>
<evidence type="ECO:0000256" key="3">
    <source>
        <dbReference type="ARBA" id="ARBA00015810"/>
    </source>
</evidence>
<keyword evidence="4 11" id="KW-0963">Cytoplasm</keyword>
<evidence type="ECO:0000256" key="2">
    <source>
        <dbReference type="ARBA" id="ARBA00010450"/>
    </source>
</evidence>
<feature type="active site" evidence="11">
    <location>
        <position position="279"/>
    </location>
</feature>
<keyword evidence="7 11" id="KW-0229">DNA integration</keyword>
<name>A0ABX7IHN1_9ACTO</name>
<organism evidence="14 15">
    <name type="scientific">Arcanobacterium phocisimile</name>
    <dbReference type="NCBI Taxonomy" id="1302235"/>
    <lineage>
        <taxon>Bacteria</taxon>
        <taxon>Bacillati</taxon>
        <taxon>Actinomycetota</taxon>
        <taxon>Actinomycetes</taxon>
        <taxon>Actinomycetales</taxon>
        <taxon>Actinomycetaceae</taxon>
        <taxon>Arcanobacterium</taxon>
    </lineage>
</organism>
<dbReference type="InterPro" id="IPR013762">
    <property type="entry name" value="Integrase-like_cat_sf"/>
</dbReference>
<evidence type="ECO:0000259" key="12">
    <source>
        <dbReference type="PROSITE" id="PS51898"/>
    </source>
</evidence>
<feature type="domain" description="Tyr recombinase" evidence="12">
    <location>
        <begin position="116"/>
        <end position="301"/>
    </location>
</feature>
<dbReference type="EMBL" id="CP070228">
    <property type="protein sequence ID" value="QRV01373.1"/>
    <property type="molecule type" value="Genomic_DNA"/>
</dbReference>
<protein>
    <recommendedName>
        <fullName evidence="3 11">Tyrosine recombinase XerD</fullName>
    </recommendedName>
</protein>
<dbReference type="RefSeq" id="WP_204422960.1">
    <property type="nucleotide sequence ID" value="NZ_CP070228.1"/>
</dbReference>
<dbReference type="InterPro" id="IPR044068">
    <property type="entry name" value="CB"/>
</dbReference>
<dbReference type="InterPro" id="IPR010998">
    <property type="entry name" value="Integrase_recombinase_N"/>
</dbReference>
<dbReference type="Proteomes" id="UP000602653">
    <property type="component" value="Chromosome"/>
</dbReference>
<dbReference type="Gene3D" id="1.10.150.130">
    <property type="match status" value="1"/>
</dbReference>
<dbReference type="Pfam" id="PF00589">
    <property type="entry name" value="Phage_integrase"/>
    <property type="match status" value="1"/>
</dbReference>
<keyword evidence="9 11" id="KW-0233">DNA recombination</keyword>
<feature type="active site" evidence="11">
    <location>
        <position position="253"/>
    </location>
</feature>